<feature type="transmembrane region" description="Helical" evidence="8">
    <location>
        <begin position="333"/>
        <end position="353"/>
    </location>
</feature>
<feature type="transmembrane region" description="Helical" evidence="8">
    <location>
        <begin position="68"/>
        <end position="89"/>
    </location>
</feature>
<feature type="transmembrane region" description="Helical" evidence="8">
    <location>
        <begin position="294"/>
        <end position="313"/>
    </location>
</feature>
<feature type="transmembrane region" description="Helical" evidence="8">
    <location>
        <begin position="374"/>
        <end position="393"/>
    </location>
</feature>
<dbReference type="AlphaFoldDB" id="A0A9W6EY52"/>
<feature type="transmembrane region" description="Helical" evidence="8">
    <location>
        <begin position="95"/>
        <end position="113"/>
    </location>
</feature>
<keyword evidence="5 8" id="KW-0812">Transmembrane</keyword>
<dbReference type="Pfam" id="PF20398">
    <property type="entry name" value="DUF6691"/>
    <property type="match status" value="1"/>
</dbReference>
<dbReference type="GO" id="GO:0005886">
    <property type="term" value="C:plasma membrane"/>
    <property type="evidence" value="ECO:0007669"/>
    <property type="project" value="UniProtKB-SubCell"/>
</dbReference>
<sequence>MAMTLARVTSPKFRGAPITVISDFILHLRSPSHTRDCHRTPHGLGINLHQANLSVYSRSQKRMVTTRAAVHAATAVSAAASATAGGYTLLSFTPLTAVLGGLLLGIATAGKLLSTGRVLGISGAVKGLVTGDLAAWRFTFLLGMGLGSVALAGLLPGAFEVLPQSFPIWRAALAGLLVGFGSALGNGCTSGHGICGSARLSPRSFAYTATFMGAGMLTATLTGSAAAIGVAPLPAALAMPTAVEAQLAVTVAAGGVAAFAALAAAQRLSSRADAAGPSRAEQQQQQQQSAGLELGAEALAGFIFALGLGLSGMTRPSKVAGFLTLGVPSWDASLPFVMGGAVVVAMIAFQGVMRFRIMQKPLFCPRFQIPSSNLIDARLLAGGVLFGAGWGLAGMCPGPALVAALTGDPHVLAYLGAMVAGMWAQGRLEAMGQQSPAKTASS</sequence>
<feature type="transmembrane region" description="Helical" evidence="8">
    <location>
        <begin position="134"/>
        <end position="155"/>
    </location>
</feature>
<reference evidence="9 10" key="1">
    <citation type="journal article" date="2023" name="Commun. Biol.">
        <title>Reorganization of the ancestral sex-determining regions during the evolution of trioecy in Pleodorina starrii.</title>
        <authorList>
            <person name="Takahashi K."/>
            <person name="Suzuki S."/>
            <person name="Kawai-Toyooka H."/>
            <person name="Yamamoto K."/>
            <person name="Hamaji T."/>
            <person name="Ootsuki R."/>
            <person name="Yamaguchi H."/>
            <person name="Kawachi M."/>
            <person name="Higashiyama T."/>
            <person name="Nozaki H."/>
        </authorList>
    </citation>
    <scope>NUCLEOTIDE SEQUENCE [LARGE SCALE GENOMIC DNA]</scope>
    <source>
        <strain evidence="9 10">NIES-4479</strain>
    </source>
</reference>
<dbReference type="InterPro" id="IPR046513">
    <property type="entry name" value="DUF6691"/>
</dbReference>
<evidence type="ECO:0000256" key="3">
    <source>
        <dbReference type="ARBA" id="ARBA00022475"/>
    </source>
</evidence>
<evidence type="ECO:0000313" key="9">
    <source>
        <dbReference type="EMBL" id="GLC48900.1"/>
    </source>
</evidence>
<dbReference type="InterPro" id="IPR007272">
    <property type="entry name" value="Sulf_transp_TsuA/YedE"/>
</dbReference>
<feature type="transmembrane region" description="Helical" evidence="8">
    <location>
        <begin position="205"/>
        <end position="233"/>
    </location>
</feature>
<gene>
    <name evidence="9" type="primary">PLEST005914</name>
    <name evidence="9" type="ORF">PLESTB_000160900</name>
</gene>
<organism evidence="9 10">
    <name type="scientific">Pleodorina starrii</name>
    <dbReference type="NCBI Taxonomy" id="330485"/>
    <lineage>
        <taxon>Eukaryota</taxon>
        <taxon>Viridiplantae</taxon>
        <taxon>Chlorophyta</taxon>
        <taxon>core chlorophytes</taxon>
        <taxon>Chlorophyceae</taxon>
        <taxon>CS clade</taxon>
        <taxon>Chlamydomonadales</taxon>
        <taxon>Volvocaceae</taxon>
        <taxon>Pleodorina</taxon>
    </lineage>
</organism>
<dbReference type="Pfam" id="PF04143">
    <property type="entry name" value="Sulf_transp"/>
    <property type="match status" value="1"/>
</dbReference>
<proteinExistence type="predicted"/>
<evidence type="ECO:0000256" key="6">
    <source>
        <dbReference type="ARBA" id="ARBA00022989"/>
    </source>
</evidence>
<feature type="transmembrane region" description="Helical" evidence="8">
    <location>
        <begin position="167"/>
        <end position="184"/>
    </location>
</feature>
<evidence type="ECO:0000256" key="8">
    <source>
        <dbReference type="SAM" id="Phobius"/>
    </source>
</evidence>
<feature type="transmembrane region" description="Helical" evidence="8">
    <location>
        <begin position="245"/>
        <end position="265"/>
    </location>
</feature>
<evidence type="ECO:0000256" key="5">
    <source>
        <dbReference type="ARBA" id="ARBA00022692"/>
    </source>
</evidence>
<evidence type="ECO:0000313" key="10">
    <source>
        <dbReference type="Proteomes" id="UP001165080"/>
    </source>
</evidence>
<evidence type="ECO:0000256" key="7">
    <source>
        <dbReference type="ARBA" id="ARBA00023136"/>
    </source>
</evidence>
<keyword evidence="2" id="KW-0813">Transport</keyword>
<dbReference type="Proteomes" id="UP001165080">
    <property type="component" value="Unassembled WGS sequence"/>
</dbReference>
<name>A0A9W6EY52_9CHLO</name>
<protein>
    <recommendedName>
        <fullName evidence="11">Sulphur transport domain-containing protein</fullName>
    </recommendedName>
</protein>
<comment type="subcellular location">
    <subcellularLocation>
        <location evidence="1">Cell inner membrane</location>
        <topology evidence="1">Multi-pass membrane protein</topology>
    </subcellularLocation>
</comment>
<evidence type="ECO:0000256" key="4">
    <source>
        <dbReference type="ARBA" id="ARBA00022519"/>
    </source>
</evidence>
<evidence type="ECO:0000256" key="2">
    <source>
        <dbReference type="ARBA" id="ARBA00022448"/>
    </source>
</evidence>
<comment type="caution">
    <text evidence="9">The sequence shown here is derived from an EMBL/GenBank/DDBJ whole genome shotgun (WGS) entry which is preliminary data.</text>
</comment>
<keyword evidence="6 8" id="KW-1133">Transmembrane helix</keyword>
<evidence type="ECO:0008006" key="11">
    <source>
        <dbReference type="Google" id="ProtNLM"/>
    </source>
</evidence>
<keyword evidence="10" id="KW-1185">Reference proteome</keyword>
<evidence type="ECO:0000256" key="1">
    <source>
        <dbReference type="ARBA" id="ARBA00004429"/>
    </source>
</evidence>
<accession>A0A9W6EY52</accession>
<keyword evidence="3" id="KW-1003">Cell membrane</keyword>
<keyword evidence="7 8" id="KW-0472">Membrane</keyword>
<dbReference type="EMBL" id="BRXU01000002">
    <property type="protein sequence ID" value="GLC48900.1"/>
    <property type="molecule type" value="Genomic_DNA"/>
</dbReference>
<dbReference type="PANTHER" id="PTHR30574:SF1">
    <property type="entry name" value="SULPHUR TRANSPORT DOMAIN-CONTAINING PROTEIN"/>
    <property type="match status" value="1"/>
</dbReference>
<dbReference type="PANTHER" id="PTHR30574">
    <property type="entry name" value="INNER MEMBRANE PROTEIN YEDE"/>
    <property type="match status" value="1"/>
</dbReference>
<keyword evidence="4" id="KW-0997">Cell inner membrane</keyword>